<evidence type="ECO:0000313" key="3">
    <source>
        <dbReference type="Proteomes" id="UP000069654"/>
    </source>
</evidence>
<accession>A0A117IMH9</accession>
<reference evidence="2 3" key="1">
    <citation type="journal article" date="2016" name="Genome Announc.">
        <title>Draft Genome Sequences of Five Rapidly Growing Mycobacterium Species, M. thermoresistibile, M. fortuitum subsp. acetamidolyticum, M. canariasense, M. brisbanense, and M. novocastrense.</title>
        <authorList>
            <person name="Katahira K."/>
            <person name="Ogura Y."/>
            <person name="Gotoh Y."/>
            <person name="Hayashi T."/>
        </authorList>
    </citation>
    <scope>NUCLEOTIDE SEQUENCE [LARGE SCALE GENOMIC DNA]</scope>
    <source>
        <strain evidence="2 3">JCM6362</strain>
    </source>
</reference>
<dbReference type="Pfam" id="PF01740">
    <property type="entry name" value="STAS"/>
    <property type="match status" value="1"/>
</dbReference>
<protein>
    <submittedName>
        <fullName evidence="2">Anti-sigma-factor antagonist</fullName>
    </submittedName>
</protein>
<dbReference type="PROSITE" id="PS50801">
    <property type="entry name" value="STAS"/>
    <property type="match status" value="1"/>
</dbReference>
<dbReference type="InterPro" id="IPR002645">
    <property type="entry name" value="STAS_dom"/>
</dbReference>
<proteinExistence type="predicted"/>
<dbReference type="EMBL" id="BCTB01000017">
    <property type="protein sequence ID" value="GAT15296.1"/>
    <property type="molecule type" value="Genomic_DNA"/>
</dbReference>
<reference evidence="3" key="2">
    <citation type="submission" date="2016-02" db="EMBL/GenBank/DDBJ databases">
        <title>Draft genome sequence of five rapidly growing Mycobacterium species.</title>
        <authorList>
            <person name="Katahira K."/>
            <person name="Gotou Y."/>
            <person name="Iida K."/>
            <person name="Ogura Y."/>
            <person name="Hayashi T."/>
        </authorList>
    </citation>
    <scope>NUCLEOTIDE SEQUENCE [LARGE SCALE GENOMIC DNA]</scope>
    <source>
        <strain evidence="3">JCM6362</strain>
    </source>
</reference>
<dbReference type="SUPFAM" id="SSF52091">
    <property type="entry name" value="SpoIIaa-like"/>
    <property type="match status" value="1"/>
</dbReference>
<dbReference type="AlphaFoldDB" id="A0A117IMH9"/>
<organism evidence="2 3">
    <name type="scientific">Mycolicibacterium thermoresistibile</name>
    <name type="common">Mycobacterium thermoresistibile</name>
    <dbReference type="NCBI Taxonomy" id="1797"/>
    <lineage>
        <taxon>Bacteria</taxon>
        <taxon>Bacillati</taxon>
        <taxon>Actinomycetota</taxon>
        <taxon>Actinomycetes</taxon>
        <taxon>Mycobacteriales</taxon>
        <taxon>Mycobacteriaceae</taxon>
        <taxon>Mycolicibacterium</taxon>
    </lineage>
</organism>
<dbReference type="InterPro" id="IPR036513">
    <property type="entry name" value="STAS_dom_sf"/>
</dbReference>
<sequence length="147" mass="15501">MESHMILPVPRPSPGGGEAVTCHAADFATRWVNSATVVIRVDGELDAANSPQLVDYALRHAGRIKYLVADLTGVEFFGIAGFSAAHDINGRCAHAKLTWTLVPSPAVVRLLQICDPDGTLPLNTTVPDSVWDNGGSGGLFQLIPEAG</sequence>
<evidence type="ECO:0000259" key="1">
    <source>
        <dbReference type="PROSITE" id="PS50801"/>
    </source>
</evidence>
<dbReference type="Gene3D" id="3.30.750.24">
    <property type="entry name" value="STAS domain"/>
    <property type="match status" value="1"/>
</dbReference>
<dbReference type="Proteomes" id="UP000069654">
    <property type="component" value="Unassembled WGS sequence"/>
</dbReference>
<name>A0A117IMH9_MYCTH</name>
<dbReference type="STRING" id="1797.RMCT_2266"/>
<feature type="domain" description="STAS" evidence="1">
    <location>
        <begin position="37"/>
        <end position="84"/>
    </location>
</feature>
<comment type="caution">
    <text evidence="2">The sequence shown here is derived from an EMBL/GenBank/DDBJ whole genome shotgun (WGS) entry which is preliminary data.</text>
</comment>
<dbReference type="CDD" id="cd07043">
    <property type="entry name" value="STAS_anti-anti-sigma_factors"/>
    <property type="match status" value="1"/>
</dbReference>
<evidence type="ECO:0000313" key="2">
    <source>
        <dbReference type="EMBL" id="GAT15296.1"/>
    </source>
</evidence>
<gene>
    <name evidence="2" type="ORF">RMCT_2266</name>
</gene>